<feature type="transmembrane region" description="Helical" evidence="5">
    <location>
        <begin position="80"/>
        <end position="100"/>
    </location>
</feature>
<keyword evidence="7" id="KW-1185">Reference proteome</keyword>
<dbReference type="InterPro" id="IPR038770">
    <property type="entry name" value="Na+/solute_symporter_sf"/>
</dbReference>
<dbReference type="GO" id="GO:0016020">
    <property type="term" value="C:membrane"/>
    <property type="evidence" value="ECO:0007669"/>
    <property type="project" value="UniProtKB-SubCell"/>
</dbReference>
<evidence type="ECO:0000256" key="2">
    <source>
        <dbReference type="ARBA" id="ARBA00022692"/>
    </source>
</evidence>
<gene>
    <name evidence="6" type="ORF">FR932_08405</name>
</gene>
<feature type="transmembrane region" description="Helical" evidence="5">
    <location>
        <begin position="270"/>
        <end position="291"/>
    </location>
</feature>
<accession>A0A5J6WKW2</accession>
<dbReference type="Proteomes" id="UP000327424">
    <property type="component" value="Chromosome"/>
</dbReference>
<evidence type="ECO:0000256" key="3">
    <source>
        <dbReference type="ARBA" id="ARBA00022989"/>
    </source>
</evidence>
<dbReference type="EMBL" id="CP044399">
    <property type="protein sequence ID" value="QFI37871.1"/>
    <property type="molecule type" value="Genomic_DNA"/>
</dbReference>
<keyword evidence="3 5" id="KW-1133">Transmembrane helix</keyword>
<proteinExistence type="predicted"/>
<keyword evidence="2 5" id="KW-0812">Transmembrane</keyword>
<evidence type="ECO:0000256" key="5">
    <source>
        <dbReference type="SAM" id="Phobius"/>
    </source>
</evidence>
<dbReference type="AlphaFoldDB" id="A0A5J6WKW2"/>
<feature type="transmembrane region" description="Helical" evidence="5">
    <location>
        <begin position="186"/>
        <end position="206"/>
    </location>
</feature>
<feature type="transmembrane region" description="Helical" evidence="5">
    <location>
        <begin position="21"/>
        <end position="40"/>
    </location>
</feature>
<dbReference type="PANTHER" id="PTHR10361">
    <property type="entry name" value="SODIUM-BILE ACID COTRANSPORTER"/>
    <property type="match status" value="1"/>
</dbReference>
<evidence type="ECO:0000256" key="1">
    <source>
        <dbReference type="ARBA" id="ARBA00004141"/>
    </source>
</evidence>
<dbReference type="RefSeq" id="WP_019441079.1">
    <property type="nucleotide sequence ID" value="NZ_ALOE01000013.1"/>
</dbReference>
<dbReference type="KEGG" id="mmaa:FR932_08405"/>
<feature type="transmembrane region" description="Helical" evidence="5">
    <location>
        <begin position="52"/>
        <end position="74"/>
    </location>
</feature>
<comment type="subcellular location">
    <subcellularLocation>
        <location evidence="1">Membrane</location>
        <topology evidence="1">Multi-pass membrane protein</topology>
    </subcellularLocation>
</comment>
<sequence length="305" mass="33026">MDIPTINLLNLTLGGFNVSDIATGALILMMTTMGLTLKLSDFSRIMTQPLPVITGLLIQLLALPAIAFLLIAVYDPAFPIAIGMIILACCPSAATSNFFTHIAKGDVALSVTMTAISGIIVVFTTPLFINLGFMNLTGEGQTIYLPLLPSMLQILKLIILPVAVGMTLRHFASSLAQKIEPYATKLSFASILLVMAILFSEVYPSLDIIIELALAPVLTLNIVMMVLGVTIAKVLKLNTQQARSICVEIGIQNYVLAVVIAIAILKQPEFAIAAIVYLFTMYVCVFAFIAYCRFQDMTMNKTVRN</sequence>
<feature type="transmembrane region" description="Helical" evidence="5">
    <location>
        <begin position="212"/>
        <end position="232"/>
    </location>
</feature>
<feature type="transmembrane region" description="Helical" evidence="5">
    <location>
        <begin position="244"/>
        <end position="264"/>
    </location>
</feature>
<dbReference type="InterPro" id="IPR002657">
    <property type="entry name" value="BilAc:Na_symport/Acr3"/>
</dbReference>
<dbReference type="PANTHER" id="PTHR10361:SF24">
    <property type="entry name" value="P3 PROTEIN"/>
    <property type="match status" value="1"/>
</dbReference>
<organism evidence="6 7">
    <name type="scientific">Moritella marina ATCC 15381</name>
    <dbReference type="NCBI Taxonomy" id="1202962"/>
    <lineage>
        <taxon>Bacteria</taxon>
        <taxon>Pseudomonadati</taxon>
        <taxon>Pseudomonadota</taxon>
        <taxon>Gammaproteobacteria</taxon>
        <taxon>Alteromonadales</taxon>
        <taxon>Moritellaceae</taxon>
        <taxon>Moritella</taxon>
    </lineage>
</organism>
<protein>
    <submittedName>
        <fullName evidence="6">Bile acid:sodium symporter family protein</fullName>
    </submittedName>
</protein>
<dbReference type="Gene3D" id="1.20.1530.20">
    <property type="match status" value="1"/>
</dbReference>
<feature type="transmembrane region" description="Helical" evidence="5">
    <location>
        <begin position="107"/>
        <end position="131"/>
    </location>
</feature>
<evidence type="ECO:0000313" key="6">
    <source>
        <dbReference type="EMBL" id="QFI37871.1"/>
    </source>
</evidence>
<dbReference type="OrthoDB" id="9806785at2"/>
<feature type="transmembrane region" description="Helical" evidence="5">
    <location>
        <begin position="143"/>
        <end position="165"/>
    </location>
</feature>
<evidence type="ECO:0000313" key="7">
    <source>
        <dbReference type="Proteomes" id="UP000327424"/>
    </source>
</evidence>
<dbReference type="Pfam" id="PF01758">
    <property type="entry name" value="SBF"/>
    <property type="match status" value="1"/>
</dbReference>
<keyword evidence="4 5" id="KW-0472">Membrane</keyword>
<reference evidence="6 7" key="1">
    <citation type="submission" date="2019-09" db="EMBL/GenBank/DDBJ databases">
        <title>Hybrid Assembly of the complete Genome of the Deep-Sea Bacterium Moritella marina from long Nanopore and Illumina reads.</title>
        <authorList>
            <person name="Magin S."/>
            <person name="Georgoulis A."/>
            <person name="Papadimitriou K."/>
            <person name="Iliakis G."/>
            <person name="Vorgias C.E."/>
        </authorList>
    </citation>
    <scope>NUCLEOTIDE SEQUENCE [LARGE SCALE GENOMIC DNA]</scope>
    <source>
        <strain evidence="6 7">MP-1</strain>
    </source>
</reference>
<dbReference type="InterPro" id="IPR004710">
    <property type="entry name" value="Bilac:Na_transpt"/>
</dbReference>
<evidence type="ECO:0000256" key="4">
    <source>
        <dbReference type="ARBA" id="ARBA00023136"/>
    </source>
</evidence>
<name>A0A5J6WKW2_MORMI</name>